<feature type="transmembrane region" description="Helical" evidence="2">
    <location>
        <begin position="736"/>
        <end position="755"/>
    </location>
</feature>
<accession>A0A6M0SH22</accession>
<evidence type="ECO:0000313" key="4">
    <source>
        <dbReference type="EMBL" id="NEZ67283.1"/>
    </source>
</evidence>
<keyword evidence="2" id="KW-1133">Transmembrane helix</keyword>
<evidence type="ECO:0000313" key="5">
    <source>
        <dbReference type="Proteomes" id="UP000473574"/>
    </source>
</evidence>
<feature type="transmembrane region" description="Helical" evidence="2">
    <location>
        <begin position="706"/>
        <end position="727"/>
    </location>
</feature>
<evidence type="ECO:0000256" key="2">
    <source>
        <dbReference type="SAM" id="Phobius"/>
    </source>
</evidence>
<evidence type="ECO:0000256" key="1">
    <source>
        <dbReference type="SAM" id="MobiDB-lite"/>
    </source>
</evidence>
<organism evidence="4 5">
    <name type="scientific">Adonisia turfae CCMR0082</name>
    <dbReference type="NCBI Taxonomy" id="2304604"/>
    <lineage>
        <taxon>Bacteria</taxon>
        <taxon>Bacillati</taxon>
        <taxon>Cyanobacteriota</taxon>
        <taxon>Adonisia</taxon>
        <taxon>Adonisia turfae</taxon>
    </lineage>
</organism>
<dbReference type="InterPro" id="IPR024983">
    <property type="entry name" value="CHAT_dom"/>
</dbReference>
<name>A0A6M0SH22_9CYAN</name>
<feature type="domain" description="CHASE2" evidence="3">
    <location>
        <begin position="405"/>
        <end position="719"/>
    </location>
</feature>
<keyword evidence="2" id="KW-0812">Transmembrane</keyword>
<dbReference type="EMBL" id="QZCE01000002">
    <property type="protein sequence ID" value="NEZ67283.1"/>
    <property type="molecule type" value="Genomic_DNA"/>
</dbReference>
<feature type="transmembrane region" description="Helical" evidence="2">
    <location>
        <begin position="761"/>
        <end position="781"/>
    </location>
</feature>
<dbReference type="AlphaFoldDB" id="A0A6M0SH22"/>
<keyword evidence="2" id="KW-0472">Membrane</keyword>
<evidence type="ECO:0000259" key="3">
    <source>
        <dbReference type="SMART" id="SM01080"/>
    </source>
</evidence>
<protein>
    <submittedName>
        <fullName evidence="4">CHASE2 domain-containing protein</fullName>
    </submittedName>
</protein>
<sequence>MEQLVTLKFGNGSLETGLHVILQIGESGQLPTVELTGDLPPAVQLQHTLQRWQRAYRRMGTPYRLEAKTGFAKNVSRIDDCDTVARQLNEDFNRWLSSDSFRPLYDKLLERLNPSDYIRIVLQTELHTLQRLPWHTWALCDRYPKAEIALSAPAYERIERQTIPRSRVRILAILGHGQGLELQTDQALLNQLSQADVQFLVEPDRQQLNDVLWDPQGWDILFFAGHSSSQTQSATDITGKLYLNPDDSLTVPELKHGLSKAIERGLKIAIFNSCDGLGLAHDLADLQIPQVLVMREPVPDPVAHVFLKSFLTTFSRQVPFYLAVREAREKLQGLEDKYPCATWLPMIYQHLVEQPPTWPAPQLDNIAKPPHNIPQQQQTLGLKELLIIGIFSVCTTLGLRQTGILQPWELRGFDFLMQRRSHQLPDPRLLIITVTEADIQAQDAAQRRGSLSDDALSALLEKLEPMQPRVIGLDIYRDFPVSDRQPQLIEQLQLPNLIATCQSRNSRDDSPGIASPPEVPSNQVGFSDVLTDADGITRRQLLSITPEPASPCPASYSLNALIALHYLSAQGMDITVTPEGHLQAGEVIFTPLEPHSGGYQRMDAGGHQILLNYRHLPSPDQIADQVTLDEVLAGRVSDDIVRDRIVLIGTTATSFGDYWLTPYSHGHMGLQETAGVFLQAHMVSHLLSTVLDGHPLIRTWPDWAEILWIVSWTTLGGVAIYGVNIWIPTQPQWRQLLLVGVVAQFSLLSLCWFSLTRFGYWLPWVSVSTVIIITVGSVATYRRFQSAHV</sequence>
<dbReference type="Proteomes" id="UP000473574">
    <property type="component" value="Unassembled WGS sequence"/>
</dbReference>
<dbReference type="Pfam" id="PF05226">
    <property type="entry name" value="CHASE2"/>
    <property type="match status" value="1"/>
</dbReference>
<feature type="region of interest" description="Disordered" evidence="1">
    <location>
        <begin position="503"/>
        <end position="526"/>
    </location>
</feature>
<comment type="caution">
    <text evidence="4">The sequence shown here is derived from an EMBL/GenBank/DDBJ whole genome shotgun (WGS) entry which is preliminary data.</text>
</comment>
<gene>
    <name evidence="4" type="ORF">D0962_31770</name>
</gene>
<dbReference type="Pfam" id="PF12770">
    <property type="entry name" value="CHAT"/>
    <property type="match status" value="1"/>
</dbReference>
<dbReference type="SMART" id="SM01080">
    <property type="entry name" value="CHASE2"/>
    <property type="match status" value="1"/>
</dbReference>
<reference evidence="4 5" key="1">
    <citation type="journal article" date="2020" name="Microb. Ecol.">
        <title>Ecogenomics of the Marine Benthic Filamentous Cyanobacterium Adonisia.</title>
        <authorList>
            <person name="Walter J.M."/>
            <person name="Coutinho F.H."/>
            <person name="Leomil L."/>
            <person name="Hargreaves P.I."/>
            <person name="Campeao M.E."/>
            <person name="Vieira V.V."/>
            <person name="Silva B.S."/>
            <person name="Fistarol G.O."/>
            <person name="Salomon P.S."/>
            <person name="Sawabe T."/>
            <person name="Mino S."/>
            <person name="Hosokawa M."/>
            <person name="Miyashita H."/>
            <person name="Maruyama F."/>
            <person name="van Verk M.C."/>
            <person name="Dutilh B.E."/>
            <person name="Thompson C.C."/>
            <person name="Thompson F.L."/>
        </authorList>
    </citation>
    <scope>NUCLEOTIDE SEQUENCE [LARGE SCALE GENOMIC DNA]</scope>
    <source>
        <strain evidence="4 5">CCMR0082</strain>
    </source>
</reference>
<proteinExistence type="predicted"/>
<dbReference type="InterPro" id="IPR007890">
    <property type="entry name" value="CHASE2"/>
</dbReference>